<evidence type="ECO:0008006" key="3">
    <source>
        <dbReference type="Google" id="ProtNLM"/>
    </source>
</evidence>
<accession>A0AAD6NA64</accession>
<dbReference type="PANTHER" id="PTHR37285">
    <property type="entry name" value="SPORE WALL MATURATION PROTEIN DIT1"/>
    <property type="match status" value="1"/>
</dbReference>
<dbReference type="Proteomes" id="UP001219568">
    <property type="component" value="Unassembled WGS sequence"/>
</dbReference>
<reference evidence="1" key="1">
    <citation type="journal article" date="2023" name="IMA Fungus">
        <title>Comparative genomic study of the Penicillium genus elucidates a diverse pangenome and 15 lateral gene transfer events.</title>
        <authorList>
            <person name="Petersen C."/>
            <person name="Sorensen T."/>
            <person name="Nielsen M.R."/>
            <person name="Sondergaard T.E."/>
            <person name="Sorensen J.L."/>
            <person name="Fitzpatrick D.A."/>
            <person name="Frisvad J.C."/>
            <person name="Nielsen K.L."/>
        </authorList>
    </citation>
    <scope>NUCLEOTIDE SEQUENCE</scope>
    <source>
        <strain evidence="1">IBT 15450</strain>
    </source>
</reference>
<protein>
    <recommendedName>
        <fullName evidence="3">Pyoverdine biosynthesis</fullName>
    </recommendedName>
</protein>
<gene>
    <name evidence="1" type="ORF">N7460_006022</name>
</gene>
<keyword evidence="2" id="KW-1185">Reference proteome</keyword>
<dbReference type="InterPro" id="IPR007817">
    <property type="entry name" value="Isocyanide_synthase_DIT1"/>
</dbReference>
<organism evidence="1 2">
    <name type="scientific">Penicillium canescens</name>
    <dbReference type="NCBI Taxonomy" id="5083"/>
    <lineage>
        <taxon>Eukaryota</taxon>
        <taxon>Fungi</taxon>
        <taxon>Dikarya</taxon>
        <taxon>Ascomycota</taxon>
        <taxon>Pezizomycotina</taxon>
        <taxon>Eurotiomycetes</taxon>
        <taxon>Eurotiomycetidae</taxon>
        <taxon>Eurotiales</taxon>
        <taxon>Aspergillaceae</taxon>
        <taxon>Penicillium</taxon>
    </lineage>
</organism>
<comment type="caution">
    <text evidence="1">The sequence shown here is derived from an EMBL/GenBank/DDBJ whole genome shotgun (WGS) entry which is preliminary data.</text>
</comment>
<dbReference type="EMBL" id="JAQJZL010000004">
    <property type="protein sequence ID" value="KAJ6044667.1"/>
    <property type="molecule type" value="Genomic_DNA"/>
</dbReference>
<sequence length="430" mass="48761">MLATKVVRAHTHPDLVFSGRAALLPNARVFFLPRPHPVLRKPEACLVQADTPVICPVSVQLKAEEVMDIVEGYGYPERTATGEWLGRSSFMPRVQTHITNNRTIPLVLPAFPMKSNNRMDKVLGALPDLGEELGLARLANLCRDIKAVYPPGAVVIIATDGICYNDLTGNSDDEVWEYGNRLREIAIEKGYGCIQFNRIMNILGLYYREKISKSEYMKLCAVSRADLHRRYGRPGFDVDGFLKSNEDYLRTYNGYDKFMKIDLKFSPVTGDCPGPKQYKKRIKIIAKAMIVRGVEYAELLRQVYPDALRLSIHPSSGQTKLSCPLIPQVDSFSMSPWHCSVAVKTDGTFTTAHKSSHRPSFDLVERNGQPYFFRERSPLFRWNAEVDFEHRYGQSLVIRQKDPNAQLSDSDLDKLACLAIKHKIVKFVYI</sequence>
<dbReference type="Pfam" id="PF05141">
    <property type="entry name" value="DIT1_PvcA"/>
    <property type="match status" value="1"/>
</dbReference>
<proteinExistence type="predicted"/>
<evidence type="ECO:0000313" key="1">
    <source>
        <dbReference type="EMBL" id="KAJ6044667.1"/>
    </source>
</evidence>
<evidence type="ECO:0000313" key="2">
    <source>
        <dbReference type="Proteomes" id="UP001219568"/>
    </source>
</evidence>
<dbReference type="PANTHER" id="PTHR37285:SF5">
    <property type="entry name" value="SPORE WALL MATURATION PROTEIN DIT1"/>
    <property type="match status" value="1"/>
</dbReference>
<name>A0AAD6NA64_PENCN</name>
<reference evidence="1" key="2">
    <citation type="submission" date="2023-01" db="EMBL/GenBank/DDBJ databases">
        <authorList>
            <person name="Petersen C."/>
        </authorList>
    </citation>
    <scope>NUCLEOTIDE SEQUENCE</scope>
    <source>
        <strain evidence="1">IBT 15450</strain>
    </source>
</reference>
<dbReference type="AlphaFoldDB" id="A0AAD6NA64"/>